<dbReference type="KEGG" id="marq:MARGE09_P3086"/>
<keyword evidence="2 5" id="KW-0547">Nucleotide-binding</keyword>
<gene>
    <name evidence="8" type="ORF">MARGE09_P3086</name>
</gene>
<keyword evidence="1" id="KW-0808">Transferase</keyword>
<evidence type="ECO:0000256" key="4">
    <source>
        <dbReference type="ARBA" id="ARBA00022840"/>
    </source>
</evidence>
<dbReference type="Pfam" id="PF00069">
    <property type="entry name" value="Pkinase"/>
    <property type="match status" value="1"/>
</dbReference>
<dbReference type="SUPFAM" id="SSF56112">
    <property type="entry name" value="Protein kinase-like (PK-like)"/>
    <property type="match status" value="1"/>
</dbReference>
<dbReference type="InterPro" id="IPR017441">
    <property type="entry name" value="Protein_kinase_ATP_BS"/>
</dbReference>
<evidence type="ECO:0000313" key="9">
    <source>
        <dbReference type="Proteomes" id="UP001320119"/>
    </source>
</evidence>
<proteinExistence type="predicted"/>
<feature type="binding site" evidence="5">
    <location>
        <position position="153"/>
    </location>
    <ligand>
        <name>ATP</name>
        <dbReference type="ChEBI" id="CHEBI:30616"/>
    </ligand>
</feature>
<dbReference type="PROSITE" id="PS50011">
    <property type="entry name" value="PROTEIN_KINASE_DOM"/>
    <property type="match status" value="1"/>
</dbReference>
<dbReference type="Gene3D" id="3.30.200.20">
    <property type="entry name" value="Phosphorylase Kinase, domain 1"/>
    <property type="match status" value="1"/>
</dbReference>
<evidence type="ECO:0000256" key="3">
    <source>
        <dbReference type="ARBA" id="ARBA00022777"/>
    </source>
</evidence>
<dbReference type="PROSITE" id="PS00108">
    <property type="entry name" value="PROTEIN_KINASE_ST"/>
    <property type="match status" value="1"/>
</dbReference>
<evidence type="ECO:0000259" key="7">
    <source>
        <dbReference type="PROSITE" id="PS50011"/>
    </source>
</evidence>
<dbReference type="PROSITE" id="PS00107">
    <property type="entry name" value="PROTEIN_KINASE_ATP"/>
    <property type="match status" value="1"/>
</dbReference>
<dbReference type="AlphaFoldDB" id="A0AAN1WJU2"/>
<dbReference type="GO" id="GO:0005524">
    <property type="term" value="F:ATP binding"/>
    <property type="evidence" value="ECO:0007669"/>
    <property type="project" value="UniProtKB-UniRule"/>
</dbReference>
<dbReference type="GO" id="GO:0004674">
    <property type="term" value="F:protein serine/threonine kinase activity"/>
    <property type="evidence" value="ECO:0007669"/>
    <property type="project" value="TreeGrafter"/>
</dbReference>
<dbReference type="RefSeq" id="WP_236983555.1">
    <property type="nucleotide sequence ID" value="NZ_AP023086.1"/>
</dbReference>
<dbReference type="PANTHER" id="PTHR43289">
    <property type="entry name" value="MITOGEN-ACTIVATED PROTEIN KINASE KINASE KINASE 20-RELATED"/>
    <property type="match status" value="1"/>
</dbReference>
<evidence type="ECO:0000256" key="1">
    <source>
        <dbReference type="ARBA" id="ARBA00022679"/>
    </source>
</evidence>
<evidence type="ECO:0000256" key="5">
    <source>
        <dbReference type="PROSITE-ProRule" id="PRU10141"/>
    </source>
</evidence>
<dbReference type="InterPro" id="IPR011009">
    <property type="entry name" value="Kinase-like_dom_sf"/>
</dbReference>
<dbReference type="Gene3D" id="1.10.510.10">
    <property type="entry name" value="Transferase(Phosphotransferase) domain 1"/>
    <property type="match status" value="1"/>
</dbReference>
<keyword evidence="3" id="KW-0418">Kinase</keyword>
<dbReference type="Proteomes" id="UP001320119">
    <property type="component" value="Chromosome"/>
</dbReference>
<sequence length="541" mass="60216">MPLNKAVNNDSDDDLAVETCAEHLACADAEEDTQIRRHELTGKPSDKANRPSVISQQHASEEIIPTLNERVGIDSDYAEHNFKNGDTSKLSFLARIDKTAERQRLRSQPEGTVLRDRFSLIKTLGSGGMGDVYLAKDLLREEMQDSSPYIALKLLNEDCQTIPGALQALQREAKKAQALSHPNIVTVFDFDRCGDTAFISMEYLEGQTIKDYLADHGSMPHSKAMRVIELAARGLAYAHQKGFVHADIKPANVFLQTDGNVKILDFGIARAVNQVQEPSASEDLTAFALTPNYATVASLKGQATTEKDDIYALACVAYQLLTGRHPYTTAQGIPLSALDAQRLGARVDNILGLNHRHMRALRKALRFDNGNGFNNAGEFIDAIKPRSHKKMAMTLVAAVAITLVSWVGLQNYIESRVPSLDSLPKTLAPIAQLVREGDRSLRSDDLDLAHRFYSQAWFDAQTTPVGQDKEQLSIVQNIVAERINRVVSALIERTEQRSLSEFKMREYLAALEFFAEAEFVRRPHRVRQAIADLKQRIEQLP</sequence>
<feature type="region of interest" description="Disordered" evidence="6">
    <location>
        <begin position="39"/>
        <end position="61"/>
    </location>
</feature>
<accession>A0AAN1WJU2</accession>
<evidence type="ECO:0000256" key="6">
    <source>
        <dbReference type="SAM" id="MobiDB-lite"/>
    </source>
</evidence>
<reference evidence="8 9" key="1">
    <citation type="journal article" date="2022" name="IScience">
        <title>An ultrasensitive nanofiber-based assay for enzymatic hydrolysis and deep-sea microbial degradation of cellulose.</title>
        <authorList>
            <person name="Tsudome M."/>
            <person name="Tachioka M."/>
            <person name="Miyazaki M."/>
            <person name="Uchimura K."/>
            <person name="Tsuda M."/>
            <person name="Takaki Y."/>
            <person name="Deguchi S."/>
        </authorList>
    </citation>
    <scope>NUCLEOTIDE SEQUENCE [LARGE SCALE GENOMIC DNA]</scope>
    <source>
        <strain evidence="8 9">GE09</strain>
    </source>
</reference>
<organism evidence="8 9">
    <name type="scientific">Marinagarivorans cellulosilyticus</name>
    <dbReference type="NCBI Taxonomy" id="2721545"/>
    <lineage>
        <taxon>Bacteria</taxon>
        <taxon>Pseudomonadati</taxon>
        <taxon>Pseudomonadota</taxon>
        <taxon>Gammaproteobacteria</taxon>
        <taxon>Cellvibrionales</taxon>
        <taxon>Cellvibrionaceae</taxon>
        <taxon>Marinagarivorans</taxon>
    </lineage>
</organism>
<feature type="compositionally biased region" description="Basic and acidic residues" evidence="6">
    <location>
        <begin position="39"/>
        <end position="49"/>
    </location>
</feature>
<dbReference type="InterPro" id="IPR008271">
    <property type="entry name" value="Ser/Thr_kinase_AS"/>
</dbReference>
<dbReference type="CDD" id="cd14014">
    <property type="entry name" value="STKc_PknB_like"/>
    <property type="match status" value="1"/>
</dbReference>
<dbReference type="EMBL" id="AP023086">
    <property type="protein sequence ID" value="BCD98885.1"/>
    <property type="molecule type" value="Genomic_DNA"/>
</dbReference>
<keyword evidence="4 5" id="KW-0067">ATP-binding</keyword>
<feature type="domain" description="Protein kinase" evidence="7">
    <location>
        <begin position="118"/>
        <end position="514"/>
    </location>
</feature>
<dbReference type="SMART" id="SM00220">
    <property type="entry name" value="S_TKc"/>
    <property type="match status" value="1"/>
</dbReference>
<dbReference type="InterPro" id="IPR000719">
    <property type="entry name" value="Prot_kinase_dom"/>
</dbReference>
<evidence type="ECO:0000313" key="8">
    <source>
        <dbReference type="EMBL" id="BCD98885.1"/>
    </source>
</evidence>
<name>A0AAN1WJU2_9GAMM</name>
<keyword evidence="9" id="KW-1185">Reference proteome</keyword>
<dbReference type="PANTHER" id="PTHR43289:SF6">
    <property type="entry name" value="SERINE_THREONINE-PROTEIN KINASE NEKL-3"/>
    <property type="match status" value="1"/>
</dbReference>
<evidence type="ECO:0000256" key="2">
    <source>
        <dbReference type="ARBA" id="ARBA00022741"/>
    </source>
</evidence>
<protein>
    <recommendedName>
        <fullName evidence="7">Protein kinase domain-containing protein</fullName>
    </recommendedName>
</protein>